<protein>
    <submittedName>
        <fullName evidence="7">Polysaccharide biosynthesis protein</fullName>
    </submittedName>
</protein>
<evidence type="ECO:0000256" key="3">
    <source>
        <dbReference type="ARBA" id="ARBA00022692"/>
    </source>
</evidence>
<feature type="transmembrane region" description="Helical" evidence="6">
    <location>
        <begin position="318"/>
        <end position="339"/>
    </location>
</feature>
<comment type="subcellular location">
    <subcellularLocation>
        <location evidence="1">Cell membrane</location>
        <topology evidence="1">Multi-pass membrane protein</topology>
    </subcellularLocation>
</comment>
<dbReference type="STRING" id="1514971.AUR64_12890"/>
<keyword evidence="4 6" id="KW-1133">Transmembrane helix</keyword>
<evidence type="ECO:0000256" key="5">
    <source>
        <dbReference type="ARBA" id="ARBA00023136"/>
    </source>
</evidence>
<feature type="transmembrane region" description="Helical" evidence="6">
    <location>
        <begin position="385"/>
        <end position="406"/>
    </location>
</feature>
<keyword evidence="5 6" id="KW-0472">Membrane</keyword>
<feature type="transmembrane region" description="Helical" evidence="6">
    <location>
        <begin position="445"/>
        <end position="465"/>
    </location>
</feature>
<dbReference type="EMBL" id="LOPU01000018">
    <property type="protein sequence ID" value="KTG10452.1"/>
    <property type="molecule type" value="Genomic_DNA"/>
</dbReference>
<name>A0A0W1R9X8_9EURY</name>
<organism evidence="7 8">
    <name type="scientific">Haloprofundus marisrubri</name>
    <dbReference type="NCBI Taxonomy" id="1514971"/>
    <lineage>
        <taxon>Archaea</taxon>
        <taxon>Methanobacteriati</taxon>
        <taxon>Methanobacteriota</taxon>
        <taxon>Stenosarchaea group</taxon>
        <taxon>Halobacteria</taxon>
        <taxon>Halobacteriales</taxon>
        <taxon>Haloferacaceae</taxon>
        <taxon>Haloprofundus</taxon>
    </lineage>
</organism>
<evidence type="ECO:0000256" key="6">
    <source>
        <dbReference type="SAM" id="Phobius"/>
    </source>
</evidence>
<feature type="transmembrane region" description="Helical" evidence="6">
    <location>
        <begin position="284"/>
        <end position="306"/>
    </location>
</feature>
<evidence type="ECO:0000256" key="1">
    <source>
        <dbReference type="ARBA" id="ARBA00004651"/>
    </source>
</evidence>
<evidence type="ECO:0000313" key="7">
    <source>
        <dbReference type="EMBL" id="KTG10452.1"/>
    </source>
</evidence>
<evidence type="ECO:0000256" key="2">
    <source>
        <dbReference type="ARBA" id="ARBA00022475"/>
    </source>
</evidence>
<dbReference type="AlphaFoldDB" id="A0A0W1R9X8"/>
<feature type="transmembrane region" description="Helical" evidence="6">
    <location>
        <begin position="418"/>
        <end position="439"/>
    </location>
</feature>
<dbReference type="PANTHER" id="PTHR30250:SF28">
    <property type="entry name" value="POLYSACCHARIDE BIOSYNTHESIS PROTEIN"/>
    <property type="match status" value="1"/>
</dbReference>
<feature type="transmembrane region" description="Helical" evidence="6">
    <location>
        <begin position="39"/>
        <end position="63"/>
    </location>
</feature>
<dbReference type="RefSeq" id="WP_058581805.1">
    <property type="nucleotide sequence ID" value="NZ_LOPU01000018.1"/>
</dbReference>
<feature type="transmembrane region" description="Helical" evidence="6">
    <location>
        <begin position="168"/>
        <end position="186"/>
    </location>
</feature>
<sequence>MNVGAEVSKRFVANVLGTVAGFAGTVYFTQLLGTSGLGVYAIFTSFQMAAATMVTFGLFSAVTKRVSEGENQAKHFTSGVLIVLVGTAVSAVAFAAASPLVNGILDAEAALLVPLGILSWSLMRLTGAFLEGKGQVALAGFLENGRYVIIVGLQTALLVAGFEVYALLWGLVLGQFATFLVAYLGYARVIPAFPSRELVGDFLSFSKYTYLQSLGSQLFKQADYIVLGQLFGTSAAGLYKISFTLTEAAMLFSSALSDVSFPEFSRLKANDRGDRIRELLAKSLTYAGLFALPALGGGLVVGNDLLRVVYGVDPGTVALGGFTVGLGNLLIAVLALANLSNGYRSVLESYFLGTNRPRISAASSVVLIVTYAIFVLPFAELAGTVGLGLVTTLSFGGSCLLLWRNLEYRPTREVGADVGSQVAATLSMMVVVAAVYALLGGISGVFSLALVLGVGGLAYFASLLVTNGRLRNDAWWVVQDLRREIR</sequence>
<dbReference type="OrthoDB" id="112053at2157"/>
<keyword evidence="3 6" id="KW-0812">Transmembrane</keyword>
<feature type="transmembrane region" description="Helical" evidence="6">
    <location>
        <begin position="359"/>
        <end position="379"/>
    </location>
</feature>
<keyword evidence="8" id="KW-1185">Reference proteome</keyword>
<feature type="transmembrane region" description="Helical" evidence="6">
    <location>
        <begin position="75"/>
        <end position="97"/>
    </location>
</feature>
<comment type="caution">
    <text evidence="7">The sequence shown here is derived from an EMBL/GenBank/DDBJ whole genome shotgun (WGS) entry which is preliminary data.</text>
</comment>
<dbReference type="Pfam" id="PF13440">
    <property type="entry name" value="Polysacc_synt_3"/>
    <property type="match status" value="1"/>
</dbReference>
<keyword evidence="2" id="KW-1003">Cell membrane</keyword>
<dbReference type="Proteomes" id="UP000054387">
    <property type="component" value="Unassembled WGS sequence"/>
</dbReference>
<gene>
    <name evidence="7" type="ORF">AUR64_12890</name>
</gene>
<dbReference type="PANTHER" id="PTHR30250">
    <property type="entry name" value="PST FAMILY PREDICTED COLANIC ACID TRANSPORTER"/>
    <property type="match status" value="1"/>
</dbReference>
<reference evidence="7 8" key="1">
    <citation type="submission" date="2015-12" db="EMBL/GenBank/DDBJ databases">
        <title>Haloprofundus marisrubri gen. nov., sp. nov., an extremely halophilic archaeon isolated from the Discovery deep brine-seawater interface in the Red Sea.</title>
        <authorList>
            <person name="Zhang G."/>
            <person name="Stingl U."/>
            <person name="Rashid M."/>
        </authorList>
    </citation>
    <scope>NUCLEOTIDE SEQUENCE [LARGE SCALE GENOMIC DNA]</scope>
    <source>
        <strain evidence="7 8">SB9</strain>
    </source>
</reference>
<evidence type="ECO:0000256" key="4">
    <source>
        <dbReference type="ARBA" id="ARBA00022989"/>
    </source>
</evidence>
<proteinExistence type="predicted"/>
<evidence type="ECO:0000313" key="8">
    <source>
        <dbReference type="Proteomes" id="UP000054387"/>
    </source>
</evidence>
<accession>A0A0W1R9X8</accession>
<dbReference type="GO" id="GO:0005886">
    <property type="term" value="C:plasma membrane"/>
    <property type="evidence" value="ECO:0007669"/>
    <property type="project" value="UniProtKB-SubCell"/>
</dbReference>
<feature type="transmembrane region" description="Helical" evidence="6">
    <location>
        <begin position="12"/>
        <end position="33"/>
    </location>
</feature>
<dbReference type="InterPro" id="IPR050833">
    <property type="entry name" value="Poly_Biosynth_Transport"/>
</dbReference>